<name>A0AAV7UTF7_PLEWA</name>
<accession>A0AAV7UTF7</accession>
<organism evidence="3 4">
    <name type="scientific">Pleurodeles waltl</name>
    <name type="common">Iberian ribbed newt</name>
    <dbReference type="NCBI Taxonomy" id="8319"/>
    <lineage>
        <taxon>Eukaryota</taxon>
        <taxon>Metazoa</taxon>
        <taxon>Chordata</taxon>
        <taxon>Craniata</taxon>
        <taxon>Vertebrata</taxon>
        <taxon>Euteleostomi</taxon>
        <taxon>Amphibia</taxon>
        <taxon>Batrachia</taxon>
        <taxon>Caudata</taxon>
        <taxon>Salamandroidea</taxon>
        <taxon>Salamandridae</taxon>
        <taxon>Pleurodelinae</taxon>
        <taxon>Pleurodeles</taxon>
    </lineage>
</organism>
<sequence>MLLVIETAQATVIIEKQETEELEKFLRENMALENAKKCLEELNYEVEGYRGYLINNKSVKLSKDINRFNYELIYTYLQEDYYEKKKDTGQEGTLRGRWPVRRGVRKHVTFSDTSGSGSEEEDHSHGEKDNSDMGEYNKSKHVLEIRSRPGPRDGGTERRAHHRRTNFNRNSENQESEILEVDKAPIINLSQKVLTNKEIEVWERGLSYVPTGRVNKLKLQRDLRAFFRRIRFHKCFEDREFNRDRNKISGLKPKATFTPSLAQVGKEVELFENMLELDIQRILKDPPHSNYNLKKDQCDSLESLQKDPNIIIKPADKGGGIVIFDISDYERRVEALLSVEEHYQRVLMGRLETLKKEVGKIIDEELKGTSMGATCDPCLACLYVG</sequence>
<feature type="region of interest" description="Disordered" evidence="2">
    <location>
        <begin position="146"/>
        <end position="165"/>
    </location>
</feature>
<gene>
    <name evidence="3" type="ORF">NDU88_000226</name>
</gene>
<keyword evidence="1" id="KW-0175">Coiled coil</keyword>
<feature type="region of interest" description="Disordered" evidence="2">
    <location>
        <begin position="108"/>
        <end position="136"/>
    </location>
</feature>
<dbReference type="AlphaFoldDB" id="A0AAV7UTF7"/>
<comment type="caution">
    <text evidence="3">The sequence shown here is derived from an EMBL/GenBank/DDBJ whole genome shotgun (WGS) entry which is preliminary data.</text>
</comment>
<keyword evidence="4" id="KW-1185">Reference proteome</keyword>
<evidence type="ECO:0000313" key="3">
    <source>
        <dbReference type="EMBL" id="KAJ1190907.1"/>
    </source>
</evidence>
<protein>
    <submittedName>
        <fullName evidence="3">Uncharacterized protein</fullName>
    </submittedName>
</protein>
<feature type="coiled-coil region" evidence="1">
    <location>
        <begin position="15"/>
        <end position="42"/>
    </location>
</feature>
<evidence type="ECO:0000256" key="2">
    <source>
        <dbReference type="SAM" id="MobiDB-lite"/>
    </source>
</evidence>
<feature type="compositionally biased region" description="Basic and acidic residues" evidence="2">
    <location>
        <begin position="122"/>
        <end position="136"/>
    </location>
</feature>
<dbReference type="EMBL" id="JANPWB010000004">
    <property type="protein sequence ID" value="KAJ1190907.1"/>
    <property type="molecule type" value="Genomic_DNA"/>
</dbReference>
<reference evidence="3" key="1">
    <citation type="journal article" date="2022" name="bioRxiv">
        <title>Sequencing and chromosome-scale assembly of the giantPleurodeles waltlgenome.</title>
        <authorList>
            <person name="Brown T."/>
            <person name="Elewa A."/>
            <person name="Iarovenko S."/>
            <person name="Subramanian E."/>
            <person name="Araus A.J."/>
            <person name="Petzold A."/>
            <person name="Susuki M."/>
            <person name="Suzuki K.-i.T."/>
            <person name="Hayashi T."/>
            <person name="Toyoda A."/>
            <person name="Oliveira C."/>
            <person name="Osipova E."/>
            <person name="Leigh N.D."/>
            <person name="Simon A."/>
            <person name="Yun M.H."/>
        </authorList>
    </citation>
    <scope>NUCLEOTIDE SEQUENCE</scope>
    <source>
        <strain evidence="3">20211129_DDA</strain>
        <tissue evidence="3">Liver</tissue>
    </source>
</reference>
<feature type="compositionally biased region" description="Basic and acidic residues" evidence="2">
    <location>
        <begin position="146"/>
        <end position="158"/>
    </location>
</feature>
<proteinExistence type="predicted"/>
<evidence type="ECO:0000313" key="4">
    <source>
        <dbReference type="Proteomes" id="UP001066276"/>
    </source>
</evidence>
<evidence type="ECO:0000256" key="1">
    <source>
        <dbReference type="SAM" id="Coils"/>
    </source>
</evidence>
<dbReference type="Proteomes" id="UP001066276">
    <property type="component" value="Chromosome 2_2"/>
</dbReference>